<reference evidence="2" key="1">
    <citation type="submission" date="2020-12" db="EMBL/GenBank/DDBJ databases">
        <title>Bacterial taxonomy.</title>
        <authorList>
            <person name="Pan X."/>
        </authorList>
    </citation>
    <scope>NUCLEOTIDE SEQUENCE</scope>
    <source>
        <strain evidence="2">M0105</strain>
    </source>
</reference>
<comment type="caution">
    <text evidence="2">The sequence shown here is derived from an EMBL/GenBank/DDBJ whole genome shotgun (WGS) entry which is preliminary data.</text>
</comment>
<keyword evidence="3" id="KW-1185">Reference proteome</keyword>
<gene>
    <name evidence="2" type="ORF">H0I76_11760</name>
</gene>
<organism evidence="2 3">
    <name type="scientific">Thermohalobaculum xanthum</name>
    <dbReference type="NCBI Taxonomy" id="2753746"/>
    <lineage>
        <taxon>Bacteria</taxon>
        <taxon>Pseudomonadati</taxon>
        <taxon>Pseudomonadota</taxon>
        <taxon>Alphaproteobacteria</taxon>
        <taxon>Rhodobacterales</taxon>
        <taxon>Paracoccaceae</taxon>
        <taxon>Thermohalobaculum</taxon>
    </lineage>
</organism>
<protein>
    <submittedName>
        <fullName evidence="2">DUF3280 domain-containing protein</fullName>
    </submittedName>
</protein>
<dbReference type="Pfam" id="PF11684">
    <property type="entry name" value="DUF3280"/>
    <property type="match status" value="1"/>
</dbReference>
<dbReference type="Proteomes" id="UP000655420">
    <property type="component" value="Unassembled WGS sequence"/>
</dbReference>
<proteinExistence type="predicted"/>
<sequence>MRHLARPMLCAILALGLHLPAAARPAESGAVMAVVFLDTSTEGELTGMREDEAARLAAFEARLAEAFAAQGLQMVDRAPVQAELDRVQNPANCNGCDAKAAAHLGVDLAVSAEVQKVSNLILTFNVFVREAGTGRMLRAGNADIRGNTDESWRRGLDWILRNRIFAAGPIDVD</sequence>
<dbReference type="RefSeq" id="WP_200610082.1">
    <property type="nucleotide sequence ID" value="NZ_JAEHHL010000007.1"/>
</dbReference>
<accession>A0A8J7SEJ9</accession>
<dbReference type="InterPro" id="IPR021698">
    <property type="entry name" value="DUF3280"/>
</dbReference>
<evidence type="ECO:0000313" key="2">
    <source>
        <dbReference type="EMBL" id="MBK0399868.1"/>
    </source>
</evidence>
<evidence type="ECO:0000256" key="1">
    <source>
        <dbReference type="SAM" id="SignalP"/>
    </source>
</evidence>
<keyword evidence="1" id="KW-0732">Signal</keyword>
<evidence type="ECO:0000313" key="3">
    <source>
        <dbReference type="Proteomes" id="UP000655420"/>
    </source>
</evidence>
<name>A0A8J7SEJ9_9RHOB</name>
<feature type="signal peptide" evidence="1">
    <location>
        <begin position="1"/>
        <end position="23"/>
    </location>
</feature>
<dbReference type="AlphaFoldDB" id="A0A8J7SEJ9"/>
<feature type="chain" id="PRO_5035270651" evidence="1">
    <location>
        <begin position="24"/>
        <end position="173"/>
    </location>
</feature>
<dbReference type="EMBL" id="JAEHHL010000007">
    <property type="protein sequence ID" value="MBK0399868.1"/>
    <property type="molecule type" value="Genomic_DNA"/>
</dbReference>